<dbReference type="EMBL" id="DWYW01000115">
    <property type="protein sequence ID" value="HJA90148.1"/>
    <property type="molecule type" value="Genomic_DNA"/>
</dbReference>
<accession>A0A9D2KX48</accession>
<name>A0A9D2KX48_9LACT</name>
<gene>
    <name evidence="3" type="ORF">H9948_05080</name>
</gene>
<sequence length="818" mass="92728">MEIIDLYLFNNKKELINIIADGLLIDNEQEQHLNGLITHTVSGVYRDSVEDADYFGLHDVDDNGIFWRYKIDTKNKRDGKFTLDGTYELFDDLKGKKIITDLRPYNYTATRALSELLSGTGWQVGNVSTNKVGYSNWYYINTLSAFWDFLENWGVEFKPRMVFSQGKVIGRYIDIADRISDDYGKWYEYGSDLLTVEAETDLTNIATAYYGRGKGEEVSSAEDNASGQAGYGRKINFADIVWSKANGDPVDKPLNQQFVELPELTEIYGFEDGTPRYDIVEFDDIEDKAELLQATYDYAIENARPKVQFKSTVNETDIAELGEVVTIIRDDLNIRYKTRIFKIKRSFFNNKIKDFEFGDELIISQAKSTKQAQKAMQKQIDEASTFWLVALREAITDSFWNEDGYNYDLRVGNEYGLPSGYYSFDRPIEQNPTKAIYMGAGKLLIANSKDPTGEWVWETALDGDGIMADKIVGYNSEFVLSNWNMNDSNVYIDGDGVKTTGANGDIGIMNNRGEFRSQPASDSNLYALMGGGRFQAWGDRGSAFQLGADLKNNTVYDFDGGLGISYNNIFSIGRYDDWSGSSSIDGRGGSLIPYLSIMYDGNFNAQNDQGQGEPNGYIRIHKGITIEKSIYMGGNNISQPYEISFYHGGRIYALSSTSDMRIQSSNNISLRTGGDVEKMRIDSSRVYFYQDINMQGNGILEQSDERLKGNFVDATTRDSLGKFKRLNFTYFEWLNESKKRPQGTQFGVIAQEVMEIAPEWVKLDPDGYYTINISKMQMDSFKAIQQLENKNDKLKNEVAELNNELSELKELLKEKGVI</sequence>
<feature type="domain" description="Peptidase S74" evidence="2">
    <location>
        <begin position="703"/>
        <end position="798"/>
    </location>
</feature>
<dbReference type="PROSITE" id="PS51688">
    <property type="entry name" value="ICA"/>
    <property type="match status" value="1"/>
</dbReference>
<dbReference type="InterPro" id="IPR010572">
    <property type="entry name" value="Tail_dom"/>
</dbReference>
<dbReference type="Proteomes" id="UP000886856">
    <property type="component" value="Unassembled WGS sequence"/>
</dbReference>
<evidence type="ECO:0000313" key="4">
    <source>
        <dbReference type="Proteomes" id="UP000886856"/>
    </source>
</evidence>
<evidence type="ECO:0000313" key="3">
    <source>
        <dbReference type="EMBL" id="HJA90148.1"/>
    </source>
</evidence>
<dbReference type="InterPro" id="IPR007119">
    <property type="entry name" value="Phage_tail_spike_N"/>
</dbReference>
<reference evidence="3" key="1">
    <citation type="journal article" date="2021" name="PeerJ">
        <title>Extensive microbial diversity within the chicken gut microbiome revealed by metagenomics and culture.</title>
        <authorList>
            <person name="Gilroy R."/>
            <person name="Ravi A."/>
            <person name="Getino M."/>
            <person name="Pursley I."/>
            <person name="Horton D.L."/>
            <person name="Alikhan N.F."/>
            <person name="Baker D."/>
            <person name="Gharbi K."/>
            <person name="Hall N."/>
            <person name="Watson M."/>
            <person name="Adriaenssens E.M."/>
            <person name="Foster-Nyarko E."/>
            <person name="Jarju S."/>
            <person name="Secka A."/>
            <person name="Antonio M."/>
            <person name="Oren A."/>
            <person name="Chaudhuri R.R."/>
            <person name="La Ragione R."/>
            <person name="Hildebrand F."/>
            <person name="Pallen M.J."/>
        </authorList>
    </citation>
    <scope>NUCLEOTIDE SEQUENCE</scope>
    <source>
        <strain evidence="3">CHK171-505</strain>
    </source>
</reference>
<evidence type="ECO:0000259" key="2">
    <source>
        <dbReference type="PROSITE" id="PS51688"/>
    </source>
</evidence>
<dbReference type="Pfam" id="PF06605">
    <property type="entry name" value="Prophage_tail"/>
    <property type="match status" value="1"/>
</dbReference>
<feature type="coiled-coil region" evidence="1">
    <location>
        <begin position="777"/>
        <end position="818"/>
    </location>
</feature>
<proteinExistence type="predicted"/>
<evidence type="ECO:0000256" key="1">
    <source>
        <dbReference type="SAM" id="Coils"/>
    </source>
</evidence>
<comment type="caution">
    <text evidence="3">The sequence shown here is derived from an EMBL/GenBank/DDBJ whole genome shotgun (WGS) entry which is preliminary data.</text>
</comment>
<reference evidence="3" key="2">
    <citation type="submission" date="2021-04" db="EMBL/GenBank/DDBJ databases">
        <authorList>
            <person name="Gilroy R."/>
        </authorList>
    </citation>
    <scope>NUCLEOTIDE SEQUENCE</scope>
    <source>
        <strain evidence="3">CHK171-505</strain>
    </source>
</reference>
<dbReference type="AlphaFoldDB" id="A0A9D2KX48"/>
<protein>
    <submittedName>
        <fullName evidence="3">Phage tail protein</fullName>
    </submittedName>
</protein>
<dbReference type="NCBIfam" id="TIGR01665">
    <property type="entry name" value="put_anti_recept"/>
    <property type="match status" value="1"/>
</dbReference>
<dbReference type="Pfam" id="PF13884">
    <property type="entry name" value="Peptidase_S74"/>
    <property type="match status" value="1"/>
</dbReference>
<keyword evidence="1" id="KW-0175">Coiled coil</keyword>
<dbReference type="InterPro" id="IPR030392">
    <property type="entry name" value="S74_ICA"/>
</dbReference>
<organism evidence="3 4">
    <name type="scientific">Candidatus Jeotgalibaca merdavium</name>
    <dbReference type="NCBI Taxonomy" id="2838627"/>
    <lineage>
        <taxon>Bacteria</taxon>
        <taxon>Bacillati</taxon>
        <taxon>Bacillota</taxon>
        <taxon>Bacilli</taxon>
        <taxon>Lactobacillales</taxon>
        <taxon>Carnobacteriaceae</taxon>
        <taxon>Jeotgalibaca</taxon>
    </lineage>
</organism>